<dbReference type="InterPro" id="IPR025246">
    <property type="entry name" value="IS30-like_HTH"/>
</dbReference>
<keyword evidence="2" id="KW-0614">Plasmid</keyword>
<proteinExistence type="predicted"/>
<accession>A0AB38X9K0</accession>
<dbReference type="GO" id="GO:0032196">
    <property type="term" value="P:transposition"/>
    <property type="evidence" value="ECO:0007669"/>
    <property type="project" value="TreeGrafter"/>
</dbReference>
<dbReference type="Proteomes" id="UP001164768">
    <property type="component" value="Plasmid pBRV522"/>
</dbReference>
<evidence type="ECO:0000313" key="3">
    <source>
        <dbReference type="Proteomes" id="UP001164768"/>
    </source>
</evidence>
<gene>
    <name evidence="2" type="ORF">ORR04_13085</name>
</gene>
<name>A0AB38X9K0_LEVBR</name>
<dbReference type="SUPFAM" id="SSF88659">
    <property type="entry name" value="Sigma3 and sigma4 domains of RNA polymerase sigma factors"/>
    <property type="match status" value="1"/>
</dbReference>
<dbReference type="PANTHER" id="PTHR10948:SF23">
    <property type="entry name" value="TRANSPOSASE INSI FOR INSERTION SEQUENCE ELEMENT IS30A-RELATED"/>
    <property type="match status" value="1"/>
</dbReference>
<reference evidence="2" key="1">
    <citation type="submission" date="2022-11" db="EMBL/GenBank/DDBJ databases">
        <title>Whole genome sequence of Levilactobacillus brevis SMB091.</title>
        <authorList>
            <person name="Kim J.-M."/>
            <person name="Kim O.-C."/>
            <person name="Choi Y.H."/>
            <person name="Han N.S."/>
            <person name="Hurh B."/>
        </authorList>
    </citation>
    <scope>NUCLEOTIDE SEQUENCE</scope>
    <source>
        <strain evidence="2">SMB091</strain>
        <plasmid evidence="2">pBRV522</plasmid>
    </source>
</reference>
<dbReference type="GO" id="GO:0004803">
    <property type="term" value="F:transposase activity"/>
    <property type="evidence" value="ECO:0007669"/>
    <property type="project" value="TreeGrafter"/>
</dbReference>
<evidence type="ECO:0000313" key="2">
    <source>
        <dbReference type="EMBL" id="WAD03082.1"/>
    </source>
</evidence>
<dbReference type="GO" id="GO:0005829">
    <property type="term" value="C:cytosol"/>
    <property type="evidence" value="ECO:0007669"/>
    <property type="project" value="TreeGrafter"/>
</dbReference>
<dbReference type="EMBL" id="CP113121">
    <property type="protein sequence ID" value="WAD03082.1"/>
    <property type="molecule type" value="Genomic_DNA"/>
</dbReference>
<organism evidence="2 3">
    <name type="scientific">Levilactobacillus brevis</name>
    <name type="common">Lactobacillus brevis</name>
    <dbReference type="NCBI Taxonomy" id="1580"/>
    <lineage>
        <taxon>Bacteria</taxon>
        <taxon>Bacillati</taxon>
        <taxon>Bacillota</taxon>
        <taxon>Bacilli</taxon>
        <taxon>Lactobacillales</taxon>
        <taxon>Lactobacillaceae</taxon>
        <taxon>Levilactobacillus</taxon>
    </lineage>
</organism>
<dbReference type="Pfam" id="PF13936">
    <property type="entry name" value="HTH_38"/>
    <property type="match status" value="1"/>
</dbReference>
<dbReference type="Gene3D" id="1.10.10.60">
    <property type="entry name" value="Homeodomain-like"/>
    <property type="match status" value="1"/>
</dbReference>
<geneLocation type="plasmid" evidence="2 3">
    <name>pBRV522</name>
</geneLocation>
<dbReference type="InterPro" id="IPR051917">
    <property type="entry name" value="Transposase-Integrase"/>
</dbReference>
<feature type="domain" description="Transposase IS30-like HTH" evidence="1">
    <location>
        <begin position="11"/>
        <end position="54"/>
    </location>
</feature>
<evidence type="ECO:0000259" key="1">
    <source>
        <dbReference type="Pfam" id="PF13936"/>
    </source>
</evidence>
<dbReference type="PANTHER" id="PTHR10948">
    <property type="entry name" value="TRANSPOSASE"/>
    <property type="match status" value="1"/>
</dbReference>
<protein>
    <submittedName>
        <fullName evidence="2">Helix-turn-helix domain-containing protein</fullName>
    </submittedName>
</protein>
<dbReference type="InterPro" id="IPR013324">
    <property type="entry name" value="RNA_pol_sigma_r3/r4-like"/>
</dbReference>
<dbReference type="RefSeq" id="WP_267668826.1">
    <property type="nucleotide sequence ID" value="NZ_CP113121.1"/>
</dbReference>
<sequence>MTQSKNSTTKHYQQLTPEERSEIQAYLNAEESQAEIARRLDRSRSTISREIRRGTVQQRNSDYLFFTEYFADTSQIRHEQARQNCRFRGLEPV</sequence>
<dbReference type="AlphaFoldDB" id="A0AB38X9K0"/>